<name>A0A061RVZ0_9CHLO</name>
<dbReference type="AlphaFoldDB" id="A0A061RVZ0"/>
<organism evidence="1">
    <name type="scientific">Tetraselmis sp. GSL018</name>
    <dbReference type="NCBI Taxonomy" id="582737"/>
    <lineage>
        <taxon>Eukaryota</taxon>
        <taxon>Viridiplantae</taxon>
        <taxon>Chlorophyta</taxon>
        <taxon>core chlorophytes</taxon>
        <taxon>Chlorodendrophyceae</taxon>
        <taxon>Chlorodendrales</taxon>
        <taxon>Chlorodendraceae</taxon>
        <taxon>Tetraselmis</taxon>
    </lineage>
</organism>
<reference evidence="1" key="1">
    <citation type="submission" date="2014-05" db="EMBL/GenBank/DDBJ databases">
        <title>The transcriptome of the halophilic microalga Tetraselmis sp. GSL018 isolated from the Great Salt Lake, Utah.</title>
        <authorList>
            <person name="Jinkerson R.E."/>
            <person name="D'Adamo S."/>
            <person name="Posewitz M.C."/>
        </authorList>
    </citation>
    <scope>NUCLEOTIDE SEQUENCE</scope>
    <source>
        <strain evidence="1">GSL018</strain>
    </source>
</reference>
<gene>
    <name evidence="1" type="ORF">TSPGSL018_18637</name>
</gene>
<proteinExistence type="predicted"/>
<dbReference type="EMBL" id="GBEZ01008501">
    <property type="protein sequence ID" value="JAC77042.1"/>
    <property type="molecule type" value="Transcribed_RNA"/>
</dbReference>
<protein>
    <submittedName>
        <fullName evidence="1">Uncharacterized protein</fullName>
    </submittedName>
</protein>
<sequence>MTKAELRVLKFLHLQNIGHRLHKNRANERCRGRWRPA</sequence>
<evidence type="ECO:0000313" key="1">
    <source>
        <dbReference type="EMBL" id="JAC77042.1"/>
    </source>
</evidence>
<accession>A0A061RVZ0</accession>